<dbReference type="AlphaFoldDB" id="X0S2A9"/>
<gene>
    <name evidence="1" type="ORF">S01H1_10132</name>
</gene>
<organism evidence="1">
    <name type="scientific">marine sediment metagenome</name>
    <dbReference type="NCBI Taxonomy" id="412755"/>
    <lineage>
        <taxon>unclassified sequences</taxon>
        <taxon>metagenomes</taxon>
        <taxon>ecological metagenomes</taxon>
    </lineage>
</organism>
<evidence type="ECO:0000313" key="1">
    <source>
        <dbReference type="EMBL" id="GAF69381.1"/>
    </source>
</evidence>
<reference evidence="1" key="1">
    <citation type="journal article" date="2014" name="Front. Microbiol.">
        <title>High frequency of phylogenetically diverse reductive dehalogenase-homologous genes in deep subseafloor sedimentary metagenomes.</title>
        <authorList>
            <person name="Kawai M."/>
            <person name="Futagami T."/>
            <person name="Toyoda A."/>
            <person name="Takaki Y."/>
            <person name="Nishi S."/>
            <person name="Hori S."/>
            <person name="Arai W."/>
            <person name="Tsubouchi T."/>
            <person name="Morono Y."/>
            <person name="Uchiyama I."/>
            <person name="Ito T."/>
            <person name="Fujiyama A."/>
            <person name="Inagaki F."/>
            <person name="Takami H."/>
        </authorList>
    </citation>
    <scope>NUCLEOTIDE SEQUENCE</scope>
    <source>
        <strain evidence="1">Expedition CK06-06</strain>
    </source>
</reference>
<feature type="non-terminal residue" evidence="1">
    <location>
        <position position="56"/>
    </location>
</feature>
<dbReference type="EMBL" id="BARS01005178">
    <property type="protein sequence ID" value="GAF69381.1"/>
    <property type="molecule type" value="Genomic_DNA"/>
</dbReference>
<comment type="caution">
    <text evidence="1">The sequence shown here is derived from an EMBL/GenBank/DDBJ whole genome shotgun (WGS) entry which is preliminary data.</text>
</comment>
<protein>
    <submittedName>
        <fullName evidence="1">Uncharacterized protein</fullName>
    </submittedName>
</protein>
<sequence length="56" mass="6534">MNSMIQWLSAQCLENRLTEKWLLAEDLRIAQQWKDRVNLRGHSTVNLHSKTLATIA</sequence>
<accession>X0S2A9</accession>
<proteinExistence type="predicted"/>
<name>X0S2A9_9ZZZZ</name>